<organism evidence="1 2">
    <name type="scientific">Cupriavidus numazuensis</name>
    <dbReference type="NCBI Taxonomy" id="221992"/>
    <lineage>
        <taxon>Bacteria</taxon>
        <taxon>Pseudomonadati</taxon>
        <taxon>Pseudomonadota</taxon>
        <taxon>Betaproteobacteria</taxon>
        <taxon>Burkholderiales</taxon>
        <taxon>Burkholderiaceae</taxon>
        <taxon>Cupriavidus</taxon>
    </lineage>
</organism>
<dbReference type="Pfam" id="PF01263">
    <property type="entry name" value="Aldose_epim"/>
    <property type="match status" value="1"/>
</dbReference>
<dbReference type="InterPro" id="IPR008183">
    <property type="entry name" value="Aldose_1/G6P_1-epimerase"/>
</dbReference>
<evidence type="ECO:0000313" key="1">
    <source>
        <dbReference type="EMBL" id="CAG2158724.1"/>
    </source>
</evidence>
<dbReference type="Gene3D" id="2.70.98.10">
    <property type="match status" value="1"/>
</dbReference>
<reference evidence="1 2" key="1">
    <citation type="submission" date="2021-03" db="EMBL/GenBank/DDBJ databases">
        <authorList>
            <person name="Peeters C."/>
        </authorList>
    </citation>
    <scope>NUCLEOTIDE SEQUENCE [LARGE SCALE GENOMIC DNA]</scope>
    <source>
        <strain evidence="1 2">LMG 26411</strain>
    </source>
</reference>
<gene>
    <name evidence="1" type="ORF">LMG26411_06143</name>
</gene>
<comment type="caution">
    <text evidence="1">The sequence shown here is derived from an EMBL/GenBank/DDBJ whole genome shotgun (WGS) entry which is preliminary data.</text>
</comment>
<protein>
    <recommendedName>
        <fullName evidence="3">Aldose 1-epimerase</fullName>
    </recommendedName>
</protein>
<keyword evidence="2" id="KW-1185">Reference proteome</keyword>
<dbReference type="EMBL" id="CAJPVI010000049">
    <property type="protein sequence ID" value="CAG2158724.1"/>
    <property type="molecule type" value="Genomic_DNA"/>
</dbReference>
<accession>A0ABM8TRA6</accession>
<dbReference type="PANTHER" id="PTHR11122:SF13">
    <property type="entry name" value="GLUCOSE-6-PHOSPHATE 1-EPIMERASE"/>
    <property type="match status" value="1"/>
</dbReference>
<proteinExistence type="predicted"/>
<dbReference type="PANTHER" id="PTHR11122">
    <property type="entry name" value="APOSPORY-ASSOCIATED PROTEIN C-RELATED"/>
    <property type="match status" value="1"/>
</dbReference>
<evidence type="ECO:0000313" key="2">
    <source>
        <dbReference type="Proteomes" id="UP000672657"/>
    </source>
</evidence>
<dbReference type="SUPFAM" id="SSF74650">
    <property type="entry name" value="Galactose mutarotase-like"/>
    <property type="match status" value="1"/>
</dbReference>
<dbReference type="Proteomes" id="UP000672657">
    <property type="component" value="Unassembled WGS sequence"/>
</dbReference>
<name>A0ABM8TRA6_9BURK</name>
<sequence length="299" mass="33143">MASQSIQRFQNQDLIRVGNDDNYLLVAPQYGGRLVRWVRNGEEILYWPDAADWSRPAKIRGGNPLLFPFIGRHFADGEAGRWRDGNGTIHTLPQHGFARDLPFAVAAGGDDKIVLSLESSGSTWAGYPYPFRFQAGYDLLEDGVEVALRTENTGSEPLPYYAGHHFYFSLPAAHRSDTRLLLPETARVRQEPDGRLTNTEPGEPAYVLDDGRLQDTFHVLRGGGSVTLAMPGRTLAIDLDVPGSVAWHAVTTWSESEAADFYCVEPWLGLPDAIHHGRGLRWLAPGEHETAVCRLRVVA</sequence>
<dbReference type="RefSeq" id="WP_211956987.1">
    <property type="nucleotide sequence ID" value="NZ_CAJPVI010000049.1"/>
</dbReference>
<evidence type="ECO:0008006" key="3">
    <source>
        <dbReference type="Google" id="ProtNLM"/>
    </source>
</evidence>
<dbReference type="InterPro" id="IPR014718">
    <property type="entry name" value="GH-type_carb-bd"/>
</dbReference>
<dbReference type="InterPro" id="IPR011013">
    <property type="entry name" value="Gal_mutarotase_sf_dom"/>
</dbReference>